<dbReference type="GO" id="GO:0047360">
    <property type="term" value="F:undecaprenyl-phosphate galactose phosphotransferase activity"/>
    <property type="evidence" value="ECO:0007669"/>
    <property type="project" value="UniProtKB-EC"/>
</dbReference>
<dbReference type="InterPro" id="IPR017475">
    <property type="entry name" value="EPS_sugar_tfrase"/>
</dbReference>
<dbReference type="AlphaFoldDB" id="A0AB38F868"/>
<proteinExistence type="inferred from homology"/>
<evidence type="ECO:0000256" key="1">
    <source>
        <dbReference type="ARBA" id="ARBA00004141"/>
    </source>
</evidence>
<evidence type="ECO:0000313" key="10">
    <source>
        <dbReference type="Proteomes" id="UP000251211"/>
    </source>
</evidence>
<protein>
    <submittedName>
        <fullName evidence="9">UDP-phosphate galactose phosphotransferase</fullName>
        <ecNumber evidence="9">2.7.8.6</ecNumber>
    </submittedName>
</protein>
<name>A0AB38F868_RHOWR</name>
<evidence type="ECO:0000256" key="2">
    <source>
        <dbReference type="ARBA" id="ARBA00006464"/>
    </source>
</evidence>
<feature type="transmembrane region" description="Helical" evidence="7">
    <location>
        <begin position="79"/>
        <end position="98"/>
    </location>
</feature>
<dbReference type="Pfam" id="PF13727">
    <property type="entry name" value="CoA_binding_3"/>
    <property type="match status" value="1"/>
</dbReference>
<evidence type="ECO:0000256" key="6">
    <source>
        <dbReference type="ARBA" id="ARBA00023136"/>
    </source>
</evidence>
<sequence length="472" mass="51904">MYIRRLLISDTLVVIAAVALAQWIRFGAGDALASYEAIHNLSYTLISAALIAMWIGALVVFRTRSVRVIGAGAEEYRRIFVATVRLFGLIAIVSLLFRLDLARLYLAIAFPVGLAGLLLSRWCWRQAIARKRARGEFQTSVLVVGGERAVRNLTESFARGTAEGYRVVGVCMPGHTGEHGDTITVGGRVIPVLGNERDVVDSLQFCHADTVAVTATEHLGHEGMRDLAWALEPHEVDLVVAPGMMDVAGPRLSMRPVAGLPLIHVEKPQFHGSNKFAKTAFDLVAALLVLVALAPVMLIVAAIIKIGDRGPIFYRQERVGLNGETFRMWKFRSMVPNADKKFAAIREALGQSEGTFFKSAKDPRITPIGRFIRKTSVDELPQLFNVLTRDMSMVGPRPLIEGEGLGVPGFVERRMLVRPGMTGLWQVSGRSALSEEDRIRLDLFYVENWSMTQDLLIIGKTVRAVIGSDGAY</sequence>
<feature type="transmembrane region" description="Helical" evidence="7">
    <location>
        <begin position="104"/>
        <end position="124"/>
    </location>
</feature>
<comment type="similarity">
    <text evidence="2">Belongs to the bacterial sugar transferase family.</text>
</comment>
<dbReference type="GO" id="GO:0016020">
    <property type="term" value="C:membrane"/>
    <property type="evidence" value="ECO:0007669"/>
    <property type="project" value="UniProtKB-SubCell"/>
</dbReference>
<evidence type="ECO:0000256" key="4">
    <source>
        <dbReference type="ARBA" id="ARBA00022692"/>
    </source>
</evidence>
<keyword evidence="5 7" id="KW-1133">Transmembrane helix</keyword>
<comment type="subcellular location">
    <subcellularLocation>
        <location evidence="1">Membrane</location>
        <topology evidence="1">Multi-pass membrane protein</topology>
    </subcellularLocation>
</comment>
<organism evidence="9 10">
    <name type="scientific">Rhodococcus wratislaviensis</name>
    <name type="common">Tsukamurella wratislaviensis</name>
    <dbReference type="NCBI Taxonomy" id="44752"/>
    <lineage>
        <taxon>Bacteria</taxon>
        <taxon>Bacillati</taxon>
        <taxon>Actinomycetota</taxon>
        <taxon>Actinomycetes</taxon>
        <taxon>Mycobacteriales</taxon>
        <taxon>Nocardiaceae</taxon>
        <taxon>Rhodococcus</taxon>
    </lineage>
</organism>
<keyword evidence="3 9" id="KW-0808">Transferase</keyword>
<feature type="domain" description="Bacterial sugar transferase" evidence="8">
    <location>
        <begin position="278"/>
        <end position="466"/>
    </location>
</feature>
<dbReference type="EMBL" id="UAUI01000002">
    <property type="protein sequence ID" value="SPZ37806.1"/>
    <property type="molecule type" value="Genomic_DNA"/>
</dbReference>
<reference evidence="9 10" key="1">
    <citation type="submission" date="2018-06" db="EMBL/GenBank/DDBJ databases">
        <authorList>
            <consortium name="Pathogen Informatics"/>
            <person name="Doyle S."/>
        </authorList>
    </citation>
    <scope>NUCLEOTIDE SEQUENCE [LARGE SCALE GENOMIC DNA]</scope>
    <source>
        <strain evidence="9 10">NCTC13229</strain>
    </source>
</reference>
<dbReference type="Pfam" id="PF02397">
    <property type="entry name" value="Bac_transf"/>
    <property type="match status" value="1"/>
</dbReference>
<feature type="transmembrane region" description="Helical" evidence="7">
    <location>
        <begin position="283"/>
        <end position="304"/>
    </location>
</feature>
<dbReference type="EC" id="2.7.8.6" evidence="9"/>
<dbReference type="PANTHER" id="PTHR30576">
    <property type="entry name" value="COLANIC BIOSYNTHESIS UDP-GLUCOSE LIPID CARRIER TRANSFERASE"/>
    <property type="match status" value="1"/>
</dbReference>
<dbReference type="InterPro" id="IPR003362">
    <property type="entry name" value="Bact_transf"/>
</dbReference>
<keyword evidence="4 7" id="KW-0812">Transmembrane</keyword>
<evidence type="ECO:0000256" key="3">
    <source>
        <dbReference type="ARBA" id="ARBA00022679"/>
    </source>
</evidence>
<comment type="caution">
    <text evidence="9">The sequence shown here is derived from an EMBL/GenBank/DDBJ whole genome shotgun (WGS) entry which is preliminary data.</text>
</comment>
<keyword evidence="6 7" id="KW-0472">Membrane</keyword>
<evidence type="ECO:0000256" key="7">
    <source>
        <dbReference type="SAM" id="Phobius"/>
    </source>
</evidence>
<accession>A0AB38F868</accession>
<gene>
    <name evidence="9" type="primary">wcaJ_1</name>
    <name evidence="9" type="ORF">NCTC13229_01268</name>
</gene>
<feature type="transmembrane region" description="Helical" evidence="7">
    <location>
        <begin position="37"/>
        <end position="59"/>
    </location>
</feature>
<evidence type="ECO:0000313" key="9">
    <source>
        <dbReference type="EMBL" id="SPZ37806.1"/>
    </source>
</evidence>
<dbReference type="NCBIfam" id="TIGR03025">
    <property type="entry name" value="EPS_sugtrans"/>
    <property type="match status" value="1"/>
</dbReference>
<evidence type="ECO:0000259" key="8">
    <source>
        <dbReference type="Pfam" id="PF02397"/>
    </source>
</evidence>
<evidence type="ECO:0000256" key="5">
    <source>
        <dbReference type="ARBA" id="ARBA00022989"/>
    </source>
</evidence>
<dbReference type="PANTHER" id="PTHR30576:SF10">
    <property type="entry name" value="SLL5057 PROTEIN"/>
    <property type="match status" value="1"/>
</dbReference>
<dbReference type="Proteomes" id="UP000251211">
    <property type="component" value="Unassembled WGS sequence"/>
</dbReference>